<name>A0A1W1C1J8_9ZZZZ</name>
<organism evidence="1">
    <name type="scientific">hydrothermal vent metagenome</name>
    <dbReference type="NCBI Taxonomy" id="652676"/>
    <lineage>
        <taxon>unclassified sequences</taxon>
        <taxon>metagenomes</taxon>
        <taxon>ecological metagenomes</taxon>
    </lineage>
</organism>
<dbReference type="EMBL" id="FPHL01000020">
    <property type="protein sequence ID" value="SFV59581.1"/>
    <property type="molecule type" value="Genomic_DNA"/>
</dbReference>
<dbReference type="AlphaFoldDB" id="A0A1W1C1J8"/>
<proteinExistence type="predicted"/>
<sequence length="195" mass="21257">MTRCTSSSLPMTGSSSPSSAFWFRSIPYCPSASSVSSPDCESICFPPRMDSSVFLNSEISTYFPRISLIKLSSALASSQASTARYWSPLAAITPSAFCSERTRFCPSLIFSLVTVDTVGSLFATDLASSSTAALSTFILLSAWFKIELLLVNNAQIRWIGSTSWFLLCNARETPDSMVPCIWLVNFSNILIMISC</sequence>
<evidence type="ECO:0000313" key="1">
    <source>
        <dbReference type="EMBL" id="SFV59581.1"/>
    </source>
</evidence>
<reference evidence="1" key="1">
    <citation type="submission" date="2016-10" db="EMBL/GenBank/DDBJ databases">
        <authorList>
            <person name="de Groot N.N."/>
        </authorList>
    </citation>
    <scope>NUCLEOTIDE SEQUENCE</scope>
</reference>
<protein>
    <submittedName>
        <fullName evidence="1">Uncharacterized protein</fullName>
    </submittedName>
</protein>
<gene>
    <name evidence="1" type="ORF">MNB_SV-10-1207</name>
</gene>
<accession>A0A1W1C1J8</accession>